<feature type="transmembrane region" description="Helical" evidence="5">
    <location>
        <begin position="78"/>
        <end position="98"/>
    </location>
</feature>
<accession>A0A383RCR5</accession>
<dbReference type="RefSeq" id="WP_138186614.1">
    <property type="nucleotide sequence ID" value="NZ_LS992241.1"/>
</dbReference>
<comment type="similarity">
    <text evidence="5">Belongs to the UPF0756 family.</text>
</comment>
<dbReference type="EMBL" id="LS992241">
    <property type="protein sequence ID" value="SYX84798.1"/>
    <property type="molecule type" value="Genomic_DNA"/>
</dbReference>
<dbReference type="HAMAP" id="MF_01874">
    <property type="entry name" value="UPF0756"/>
    <property type="match status" value="1"/>
</dbReference>
<protein>
    <recommendedName>
        <fullName evidence="5">UPF0756 membrane protein PBLR_13220</fullName>
    </recommendedName>
</protein>
<keyword evidence="3 5" id="KW-1133">Transmembrane helix</keyword>
<feature type="transmembrane region" description="Helical" evidence="5">
    <location>
        <begin position="48"/>
        <end position="66"/>
    </location>
</feature>
<dbReference type="Pfam" id="PF04284">
    <property type="entry name" value="DUF441"/>
    <property type="match status" value="1"/>
</dbReference>
<evidence type="ECO:0000256" key="2">
    <source>
        <dbReference type="ARBA" id="ARBA00022692"/>
    </source>
</evidence>
<evidence type="ECO:0000256" key="1">
    <source>
        <dbReference type="ARBA" id="ARBA00022475"/>
    </source>
</evidence>
<evidence type="ECO:0000256" key="4">
    <source>
        <dbReference type="ARBA" id="ARBA00023136"/>
    </source>
</evidence>
<keyword evidence="2 5" id="KW-0812">Transmembrane</keyword>
<feature type="transmembrane region" description="Helical" evidence="5">
    <location>
        <begin position="6"/>
        <end position="36"/>
    </location>
</feature>
<keyword evidence="4 5" id="KW-0472">Membrane</keyword>
<evidence type="ECO:0000256" key="5">
    <source>
        <dbReference type="HAMAP-Rule" id="MF_01874"/>
    </source>
</evidence>
<dbReference type="Proteomes" id="UP000304148">
    <property type="component" value="Chromosome"/>
</dbReference>
<evidence type="ECO:0000313" key="6">
    <source>
        <dbReference type="EMBL" id="SYX84798.1"/>
    </source>
</evidence>
<keyword evidence="1 5" id="KW-1003">Cell membrane</keyword>
<gene>
    <name evidence="6" type="ORF">PBLR_13220</name>
</gene>
<feature type="transmembrane region" description="Helical" evidence="5">
    <location>
        <begin position="134"/>
        <end position="150"/>
    </location>
</feature>
<dbReference type="PANTHER" id="PTHR38452">
    <property type="entry name" value="UPF0756 MEMBRANE PROTEIN YEAL"/>
    <property type="match status" value="1"/>
</dbReference>
<dbReference type="InterPro" id="IPR007382">
    <property type="entry name" value="UPF0756_TM"/>
</dbReference>
<organism evidence="6 7">
    <name type="scientific">Paenibacillus alvei</name>
    <name type="common">Bacillus alvei</name>
    <dbReference type="NCBI Taxonomy" id="44250"/>
    <lineage>
        <taxon>Bacteria</taxon>
        <taxon>Bacillati</taxon>
        <taxon>Bacillota</taxon>
        <taxon>Bacilli</taxon>
        <taxon>Bacillales</taxon>
        <taxon>Paenibacillaceae</taxon>
        <taxon>Paenibacillus</taxon>
    </lineage>
</organism>
<name>A0A383RCR5_PAEAL</name>
<dbReference type="AlphaFoldDB" id="A0A383RCR5"/>
<proteinExistence type="inferred from homology"/>
<comment type="subcellular location">
    <subcellularLocation>
        <location evidence="5">Cell membrane</location>
        <topology evidence="5">Multi-pass membrane protein</topology>
    </subcellularLocation>
</comment>
<reference evidence="7" key="1">
    <citation type="submission" date="2018-08" db="EMBL/GenBank/DDBJ databases">
        <authorList>
            <person name="Chevrot R."/>
        </authorList>
    </citation>
    <scope>NUCLEOTIDE SEQUENCE [LARGE SCALE GENOMIC DNA]</scope>
</reference>
<sequence>MNGEFVLVTLILIGLVSRSPIITTAACILLIVKLVHLERYLPTIERRGLEFGLLFLTIAVLVPFAAERVTTHDLWSALSSWPGMMALAGGAIATSMNGKGLELLKNDPQMIVGLVAGSIIGIVLLRGIPVGPLMAAGITALLLQISRWIIDRF</sequence>
<feature type="transmembrane region" description="Helical" evidence="5">
    <location>
        <begin position="110"/>
        <end position="128"/>
    </location>
</feature>
<evidence type="ECO:0000256" key="3">
    <source>
        <dbReference type="ARBA" id="ARBA00022989"/>
    </source>
</evidence>
<dbReference type="GO" id="GO:0005886">
    <property type="term" value="C:plasma membrane"/>
    <property type="evidence" value="ECO:0007669"/>
    <property type="project" value="UniProtKB-SubCell"/>
</dbReference>
<evidence type="ECO:0000313" key="7">
    <source>
        <dbReference type="Proteomes" id="UP000304148"/>
    </source>
</evidence>
<dbReference type="PANTHER" id="PTHR38452:SF1">
    <property type="entry name" value="UPF0756 MEMBRANE PROTEIN YEAL"/>
    <property type="match status" value="1"/>
</dbReference>